<feature type="domain" description="Glycosyl hydrolase 94 supersandwich" evidence="4">
    <location>
        <begin position="2056"/>
        <end position="2328"/>
    </location>
</feature>
<evidence type="ECO:0000313" key="7">
    <source>
        <dbReference type="EMBL" id="MBA2133070.1"/>
    </source>
</evidence>
<dbReference type="PANTHER" id="PTHR37469">
    <property type="entry name" value="CELLOBIONIC ACID PHOSPHORYLASE-RELATED"/>
    <property type="match status" value="1"/>
</dbReference>
<reference evidence="7" key="1">
    <citation type="submission" date="2020-06" db="EMBL/GenBank/DDBJ databases">
        <title>Novel chitinolytic bacterium.</title>
        <authorList>
            <person name="Ungkulpasvich U."/>
            <person name="Kosugi A."/>
            <person name="Uke A."/>
        </authorList>
    </citation>
    <scope>NUCLEOTIDE SEQUENCE</scope>
    <source>
        <strain evidence="7">UUS1-1</strain>
    </source>
</reference>
<dbReference type="Gene3D" id="2.60.420.10">
    <property type="entry name" value="Maltose phosphorylase, domain 3"/>
    <property type="match status" value="1"/>
</dbReference>
<evidence type="ECO:0000259" key="4">
    <source>
        <dbReference type="Pfam" id="PF06165"/>
    </source>
</evidence>
<keyword evidence="1" id="KW-0328">Glycosyltransferase</keyword>
<feature type="transmembrane region" description="Helical" evidence="3">
    <location>
        <begin position="804"/>
        <end position="822"/>
    </location>
</feature>
<dbReference type="Gene3D" id="2.70.98.40">
    <property type="entry name" value="Glycoside hydrolase, family 65, N-terminal domain"/>
    <property type="match status" value="2"/>
</dbReference>
<organism evidence="7 8">
    <name type="scientific">Capillibacterium thermochitinicola</name>
    <dbReference type="NCBI Taxonomy" id="2699427"/>
    <lineage>
        <taxon>Bacteria</taxon>
        <taxon>Bacillati</taxon>
        <taxon>Bacillota</taxon>
        <taxon>Capillibacterium</taxon>
    </lineage>
</organism>
<dbReference type="Gene3D" id="1.50.10.140">
    <property type="match status" value="2"/>
</dbReference>
<dbReference type="EMBL" id="JAAKDE010000010">
    <property type="protein sequence ID" value="MBA2133070.1"/>
    <property type="molecule type" value="Genomic_DNA"/>
</dbReference>
<feature type="transmembrane region" description="Helical" evidence="3">
    <location>
        <begin position="426"/>
        <end position="452"/>
    </location>
</feature>
<keyword evidence="8" id="KW-1185">Reference proteome</keyword>
<gene>
    <name evidence="7" type="ORF">G5B42_05880</name>
</gene>
<keyword evidence="3" id="KW-0812">Transmembrane</keyword>
<protein>
    <submittedName>
        <fullName evidence="7">Glycosyl transferase family 36</fullName>
    </submittedName>
</protein>
<dbReference type="SUPFAM" id="SSF74650">
    <property type="entry name" value="Galactose mutarotase-like"/>
    <property type="match status" value="2"/>
</dbReference>
<dbReference type="InterPro" id="IPR008928">
    <property type="entry name" value="6-hairpin_glycosidase_sf"/>
</dbReference>
<dbReference type="CDD" id="cd11753">
    <property type="entry name" value="GH94N_ChvB_NdvB_2_like"/>
    <property type="match status" value="1"/>
</dbReference>
<dbReference type="GO" id="GO:0030246">
    <property type="term" value="F:carbohydrate binding"/>
    <property type="evidence" value="ECO:0007669"/>
    <property type="project" value="InterPro"/>
</dbReference>
<feature type="transmembrane region" description="Helical" evidence="3">
    <location>
        <begin position="393"/>
        <end position="414"/>
    </location>
</feature>
<dbReference type="InterPro" id="IPR037820">
    <property type="entry name" value="GH94N_NdvB"/>
</dbReference>
<dbReference type="GO" id="GO:0016757">
    <property type="term" value="F:glycosyltransferase activity"/>
    <property type="evidence" value="ECO:0007669"/>
    <property type="project" value="UniProtKB-KW"/>
</dbReference>
<dbReference type="Pfam" id="PF17167">
    <property type="entry name" value="Glyco_hydro_94"/>
    <property type="match status" value="1"/>
</dbReference>
<feature type="transmembrane region" description="Helical" evidence="3">
    <location>
        <begin position="925"/>
        <end position="953"/>
    </location>
</feature>
<dbReference type="PANTHER" id="PTHR37469:SF2">
    <property type="entry name" value="CELLOBIONIC ACID PHOSPHORYLASE"/>
    <property type="match status" value="1"/>
</dbReference>
<keyword evidence="3" id="KW-0472">Membrane</keyword>
<dbReference type="CDD" id="cd11756">
    <property type="entry name" value="GH94N_ChvB_NdvB_1_like"/>
    <property type="match status" value="1"/>
</dbReference>
<dbReference type="Pfam" id="PF06165">
    <property type="entry name" value="GH94_b-supersand"/>
    <property type="match status" value="2"/>
</dbReference>
<dbReference type="InterPro" id="IPR011013">
    <property type="entry name" value="Gal_mutarotase_sf_dom"/>
</dbReference>
<feature type="transmembrane region" description="Helical" evidence="3">
    <location>
        <begin position="865"/>
        <end position="887"/>
    </location>
</feature>
<dbReference type="InterPro" id="IPR019282">
    <property type="entry name" value="Glycoamylase-like_cons_dom"/>
</dbReference>
<evidence type="ECO:0000256" key="3">
    <source>
        <dbReference type="SAM" id="Phobius"/>
    </source>
</evidence>
<dbReference type="Gene3D" id="1.50.10.10">
    <property type="match status" value="1"/>
</dbReference>
<dbReference type="SUPFAM" id="SSF48208">
    <property type="entry name" value="Six-hairpin glycosidases"/>
    <property type="match status" value="1"/>
</dbReference>
<dbReference type="Pfam" id="PF10091">
    <property type="entry name" value="Glycoamylase"/>
    <property type="match status" value="1"/>
</dbReference>
<dbReference type="InterPro" id="IPR052047">
    <property type="entry name" value="GH94_Enzymes"/>
</dbReference>
<feature type="domain" description="Glycosyl hydrolase 94 catalytic" evidence="6">
    <location>
        <begin position="2343"/>
        <end position="2768"/>
    </location>
</feature>
<dbReference type="Proteomes" id="UP000657177">
    <property type="component" value="Unassembled WGS sequence"/>
</dbReference>
<evidence type="ECO:0000256" key="1">
    <source>
        <dbReference type="ARBA" id="ARBA00022676"/>
    </source>
</evidence>
<evidence type="ECO:0000313" key="8">
    <source>
        <dbReference type="Proteomes" id="UP000657177"/>
    </source>
</evidence>
<dbReference type="InterPro" id="IPR037824">
    <property type="entry name" value="GH94N_2_NdvB"/>
</dbReference>
<dbReference type="RefSeq" id="WP_181339515.1">
    <property type="nucleotide sequence ID" value="NZ_JAAKDE010000010.1"/>
</dbReference>
<evidence type="ECO:0000256" key="2">
    <source>
        <dbReference type="ARBA" id="ARBA00022679"/>
    </source>
</evidence>
<dbReference type="InterPro" id="IPR010383">
    <property type="entry name" value="Glyco_hydrolase_94_b-supersand"/>
</dbReference>
<feature type="domain" description="Glycosyl hydrolase 94 supersandwich" evidence="4">
    <location>
        <begin position="1556"/>
        <end position="1828"/>
    </location>
</feature>
<sequence>MLTTTTSLQLEELLEYARQLAREQKGITFSRSVRLKRQVKHDLRLLNAVYRDFLAKAEEEEAMLPPAAEWLLDNHYLLLEQYKYIRQNLSISHFRRLPVLTSGKMKGLYRIYAILYELLKVTGGKSDPEVLVSFLWAYQQIQPLTIGELWAIPLMLRFVIFHQLRELYVHLNQEQLPANQKKIWSEKVAPLLKEGTQQLNKAIFKLEKYMDLADPSVLLFLEQEFRRSADLKPLLYWLDARVKAENLTLSDLKEREHQRQASYRTMAGNFFRGLQEVNLALWDEYFEELSLVEQTLRQDPARIYPEMDYESRSLMRSEVELFAREWRLPEEKIAEKVLALARAATKNPGEGNVKTHVGYYLLDDGWKELAQTLNCKGGGLRHFRRTARAKPNLVYFPSLVLCFLLIYTGLLWSLSALQAFTPLQLVFAGLLLLAPVAGSAVRLVHAVLNWVFPPQILPKIEFRNGIPLEAATMVVIPTILGSMEDVESLLRKLEVYHLANTDPHIYFALLTDFSDAAEKERPEDAPLLEAALAGIAALNERYPHPEGESYFHLLHRERRYNPQEGVWMGWERKRGKLTEFNALLAGVEETSFTTVTGDREFYKQIRYVITLDSDTQLPREAARRLIGTIAHPLNAPVVDEEKGIVVKGYGILQPKMAISNASANHSVFALLHSNQWGIDLYSSAVSNPYQDLFGHGIFAGKGIYDARIFDRLLRKRFPENAILSHDLLEGGFLRAGFVSDIELLEDYPSSFLGNLSRFHRWVRGDWQLLPWLKKSVPDQDGTETPVHLPPVTCWQMVDNLRRSLVAPTLLLFIGLCLAVFPGQAVQVLPLHWGILGLLAVDYLQRLIRTVRFGGVPLLHCLGRDLFGLVVLPYEAVMMVDAIIRTLYRMKISRRHLLEWRTASEAGKQTPNTLWGVWKSMRRGQLLTLAGLVFFWVIVPSGLPWMVPFAVLWLSAPLWVHLTAVPRRPQRRVLNAAEQSYLRENARRIWHFFETVVTAEDNWLPPDNLQVDPDNGIAHRTSPTNIGLYLASLVTARDFGYITTKQLVTRIEQTVNTLQRLPRWEGHFYNWYDTVTLQPLIPLYVSTVDSGNLLVYLLTTKAGIQEWLQQPWAKALGQGLVDTIRWEAQKKETSAAWASYFEPELDDEPTILHWYRLLKKVKDEAQEEDQELFRATVAAIDRQIEELEWFFPWLPELLAAGEDNGDDLERKLRAVKRFAEVMALAEQEVAGETEEELPALAKLLSVSRARIAEFISDGERLCAQLEALVIAHDFTPLYDRQRRLFSIGYNVSNQRLDTSFYNLLASEARQASFIAIALGQVPVKHWTSMSRTSTLVGRKPVLISWTGTAFEYLMPLLVMTCHPNTLWEQTYRLMVKSQINYGKKLGLPWGVSESGYYAFDHRLNYQYRAFGIPTLALKQGLEKERVVTPYATFLAAMVAPKEAVNNLYRMERYGAFGAFGFYEALDFTPERLPKKRNYAIVKSYMAHHQGMSFMALGNLLHGNLMHRRFLKDPRVFSTDLLLHERILAPTVVKTHQQIPRYLPSRYHRDEGFDPRHFATHDTPLPVASFLSNGRYLVMVSNSGGGFSQYKDLLLTSWEEDPIKDHHGVFFYIKNINDGSTWSPTFHPLRDSADPVTMDSELDRIVFTKTRGNIQTQLKICVVPDEDAEIRQLTLTNFGDSPCTLEVTSYLEPVLARKEAFQAHPAFNKLFVETEVVPEAEALLAHRRTGQPNPSPWLVHALHVDVPTIGPLEFETDRSRFVGRGRSYRIPVVIETNQRLSGTTGAVLDPVFALRRRVQLNPGATANFTFITGVAPSREEALELVDRLASPYRFEQACELAYNRAQLELQEMKIPLHQVRLLQQMASQIFYYNYYQRTRSNALRKNVKDQSALWAYGISGDLPLILLWLEDQTGTDLAEQILRFHRYWKRKGLLTDLVILINNEEGYRQTLFEEVQRIIHSFPEPEDPERPGGVFLFSAGTIPKEDQILLETVARIVLHSDGGSIRSQLRPVVNLRRTLPQSRPVRLPMPVQANYIPTEPPEELLFFNGWGGFTPDGKEYVIQLRTKDLLPTPWCNIIANPKFGFAVSESGGGYTWAGNSREFKLTPWSNDPVLDPAGEICYLRDEETGLLWTLTALPIRDTEPYTVRHGQGYTVYEHQSQGLIQTGLVFTPIDAPVKILRLTLQNTEDREREIAVTYYLEWALGVNREKNAPFIITEYDRNSGALLARNVYQKDFRDQYGFLGIWTGGPEIDRSWTGDRAEFIGRNGSLSFPAALKRKKLSNTTGAQYNPCGAMQVKIYLPPQGERTINILVGAATSKEQVREIMYKYGRRAGVEAAFKNVRNYWADLLGRVQVATPDRAFDLLLNNWLLYQTVSCRLWARSAFYQSGGAYGYRDQLQDVLALLHARPGFARRQILLHAAHQYLEGDVQHWWHEETGYGIRTRFSDDLLWLPYAACRYAKHTGDMRIWKHRVPFLESPPLADHELERYEQAKVSTETGTIYEHCVRAIERALRFGEHGLPLMGTGDWNDGMSEIGAGGKGESVWLGWFLYHVLQEFIPFAVKQKDTARAERYTAICNELIVALNEHGWDGQWYRRAYNDRGEPIGSITNAECQIDCIAQAWGVISGAAELDKALLAMNSLDNKLVRREDGALICLLTPPFDKTEPSPGYIQAYPQGIRENGGQYTHGTIWAVIAWALLGQGNRAYDLFRILNPINQTRTYNEVQRYRVEPYVMAADVYSVPPHTGRGGWTWYTGSAGWMYQAGLEWILGLRRHGTVLYLKPCIPEDWPGFSVRYWYGQTEYEIKVENPDRKQTGGSYLELDGGRLADVEAGIPLVNDGEKHRVLLIL</sequence>
<dbReference type="GO" id="GO:0005975">
    <property type="term" value="P:carbohydrate metabolic process"/>
    <property type="evidence" value="ECO:0007669"/>
    <property type="project" value="InterPro"/>
</dbReference>
<evidence type="ECO:0000259" key="5">
    <source>
        <dbReference type="Pfam" id="PF10091"/>
    </source>
</evidence>
<feature type="domain" description="Glycoamylase-like" evidence="5">
    <location>
        <begin position="1300"/>
        <end position="1503"/>
    </location>
</feature>
<comment type="caution">
    <text evidence="7">The sequence shown here is derived from an EMBL/GenBank/DDBJ whole genome shotgun (WGS) entry which is preliminary data.</text>
</comment>
<keyword evidence="3" id="KW-1133">Transmembrane helix</keyword>
<dbReference type="InterPro" id="IPR012341">
    <property type="entry name" value="6hp_glycosidase-like_sf"/>
</dbReference>
<keyword evidence="2 7" id="KW-0808">Transferase</keyword>
<accession>A0A8J6LIJ1</accession>
<name>A0A8J6LIJ1_9FIRM</name>
<dbReference type="SMART" id="SM01068">
    <property type="entry name" value="CBM_X"/>
    <property type="match status" value="2"/>
</dbReference>
<dbReference type="InterPro" id="IPR037018">
    <property type="entry name" value="GH65_N"/>
</dbReference>
<evidence type="ECO:0000259" key="6">
    <source>
        <dbReference type="Pfam" id="PF17167"/>
    </source>
</evidence>
<proteinExistence type="predicted"/>
<dbReference type="InterPro" id="IPR033432">
    <property type="entry name" value="GH94_catalytic"/>
</dbReference>